<evidence type="ECO:0000256" key="1">
    <source>
        <dbReference type="SAM" id="SignalP"/>
    </source>
</evidence>
<keyword evidence="1" id="KW-0732">Signal</keyword>
<name>A0A6L8VBL8_9BACL</name>
<evidence type="ECO:0000313" key="3">
    <source>
        <dbReference type="Proteomes" id="UP000481087"/>
    </source>
</evidence>
<comment type="caution">
    <text evidence="2">The sequence shown here is derived from an EMBL/GenBank/DDBJ whole genome shotgun (WGS) entry which is preliminary data.</text>
</comment>
<accession>A0A6L8VBL8</accession>
<dbReference type="SUPFAM" id="SSF53850">
    <property type="entry name" value="Periplasmic binding protein-like II"/>
    <property type="match status" value="1"/>
</dbReference>
<feature type="signal peptide" evidence="1">
    <location>
        <begin position="1"/>
        <end position="23"/>
    </location>
</feature>
<feature type="chain" id="PRO_5038700298" evidence="1">
    <location>
        <begin position="24"/>
        <end position="443"/>
    </location>
</feature>
<evidence type="ECO:0000313" key="2">
    <source>
        <dbReference type="EMBL" id="MZQ86610.1"/>
    </source>
</evidence>
<dbReference type="PROSITE" id="PS51257">
    <property type="entry name" value="PROKAR_LIPOPROTEIN"/>
    <property type="match status" value="1"/>
</dbReference>
<dbReference type="EMBL" id="WTUZ01000039">
    <property type="protein sequence ID" value="MZQ86610.1"/>
    <property type="molecule type" value="Genomic_DNA"/>
</dbReference>
<gene>
    <name evidence="2" type="ORF">GQF01_31345</name>
</gene>
<proteinExistence type="predicted"/>
<dbReference type="AlphaFoldDB" id="A0A6L8VBL8"/>
<dbReference type="Proteomes" id="UP000481087">
    <property type="component" value="Unassembled WGS sequence"/>
</dbReference>
<reference evidence="2 3" key="1">
    <citation type="submission" date="2019-12" db="EMBL/GenBank/DDBJ databases">
        <title>Paenibacillus sp. nov. sp. isolated from soil.</title>
        <authorList>
            <person name="Kim J."/>
            <person name="Jeong S.E."/>
            <person name="Jung H.S."/>
            <person name="Jeon C.O."/>
        </authorList>
    </citation>
    <scope>NUCLEOTIDE SEQUENCE [LARGE SCALE GENOMIC DNA]</scope>
    <source>
        <strain evidence="2 3">5J-6</strain>
    </source>
</reference>
<organism evidence="2 3">
    <name type="scientific">Paenibacillus silvestris</name>
    <dbReference type="NCBI Taxonomy" id="2606219"/>
    <lineage>
        <taxon>Bacteria</taxon>
        <taxon>Bacillati</taxon>
        <taxon>Bacillota</taxon>
        <taxon>Bacilli</taxon>
        <taxon>Bacillales</taxon>
        <taxon>Paenibacillaceae</taxon>
        <taxon>Paenibacillus</taxon>
    </lineage>
</organism>
<dbReference type="Pfam" id="PF01547">
    <property type="entry name" value="SBP_bac_1"/>
    <property type="match status" value="1"/>
</dbReference>
<protein>
    <submittedName>
        <fullName evidence="2">Extracellular solute-binding protein</fullName>
    </submittedName>
</protein>
<sequence>MIHGVIRKSVLAAASAAVLTITACGNGAEPAKQVGTTQTSTQPASKQQVTLTLEENWSTPNVDNQLYKERIQKFQQLNPDIKIEMQDIPSAQYRTKLRTEAAGNSMPDMFILYPGVDMDPFIDAGVLMPLDEIMDTWKDILPPQSLGGYKVNGKQYAVPTKMTFVDIIYYHKDMLAKVGYNEFPKTYTDFLDLVKKLKASGVTPMGIGNKNRWPLQSTVMSAVEDRIAGTDFLTKVKQGQAKFTDADYVKALGIFDELTKLDAFNADLNTMDEVQVQDYFLQKKAAMTMTSSTIDTKFRVSNTEGGANIGIALFPSIDGGKGTAGKSAGVIQYGIGLSKELTGAKKEAAYKFLKYFYSPELYQNLMSKGIVVPAKVEMPADTSKYLKEMLELTKSGDALVFDSVMPAAVKDSIENGLQAITMKQKTPEQIAKEMQDVMDKVKK</sequence>
<dbReference type="InterPro" id="IPR050490">
    <property type="entry name" value="Bact_solute-bd_prot1"/>
</dbReference>
<dbReference type="Gene3D" id="3.40.190.10">
    <property type="entry name" value="Periplasmic binding protein-like II"/>
    <property type="match status" value="2"/>
</dbReference>
<keyword evidence="3" id="KW-1185">Reference proteome</keyword>
<dbReference type="PANTHER" id="PTHR43649:SF14">
    <property type="entry name" value="BLR3389 PROTEIN"/>
    <property type="match status" value="1"/>
</dbReference>
<dbReference type="PANTHER" id="PTHR43649">
    <property type="entry name" value="ARABINOSE-BINDING PROTEIN-RELATED"/>
    <property type="match status" value="1"/>
</dbReference>
<dbReference type="InterPro" id="IPR006059">
    <property type="entry name" value="SBP"/>
</dbReference>